<dbReference type="EMBL" id="FYEW01000002">
    <property type="protein sequence ID" value="SNC75200.1"/>
    <property type="molecule type" value="Genomic_DNA"/>
</dbReference>
<evidence type="ECO:0000313" key="3">
    <source>
        <dbReference type="Proteomes" id="UP000198131"/>
    </source>
</evidence>
<gene>
    <name evidence="2" type="ORF">SAMN06265337_2754</name>
</gene>
<dbReference type="SMART" id="SM00478">
    <property type="entry name" value="ENDO3c"/>
    <property type="match status" value="1"/>
</dbReference>
<evidence type="ECO:0000313" key="2">
    <source>
        <dbReference type="EMBL" id="SNC75200.1"/>
    </source>
</evidence>
<dbReference type="Proteomes" id="UP000198131">
    <property type="component" value="Unassembled WGS sequence"/>
</dbReference>
<protein>
    <submittedName>
        <fullName evidence="2">Endonuclease-3</fullName>
    </submittedName>
</protein>
<dbReference type="Pfam" id="PF00730">
    <property type="entry name" value="HhH-GPD"/>
    <property type="match status" value="1"/>
</dbReference>
<dbReference type="SUPFAM" id="SSF48150">
    <property type="entry name" value="DNA-glycosylase"/>
    <property type="match status" value="1"/>
</dbReference>
<accession>A0A212UAM4</accession>
<keyword evidence="2" id="KW-0378">Hydrolase</keyword>
<dbReference type="InterPro" id="IPR011257">
    <property type="entry name" value="DNA_glycosylase"/>
</dbReference>
<dbReference type="InterPro" id="IPR023170">
    <property type="entry name" value="HhH_base_excis_C"/>
</dbReference>
<reference evidence="3" key="1">
    <citation type="submission" date="2017-06" db="EMBL/GenBank/DDBJ databases">
        <authorList>
            <person name="Varghese N."/>
            <person name="Submissions S."/>
        </authorList>
    </citation>
    <scope>NUCLEOTIDE SEQUENCE [LARGE SCALE GENOMIC DNA]</scope>
    <source>
        <strain evidence="3">DSM 11116</strain>
    </source>
</reference>
<dbReference type="RefSeq" id="WP_088844089.1">
    <property type="nucleotide sequence ID" value="NZ_FYEW01000002.1"/>
</dbReference>
<feature type="domain" description="HhH-GPD" evidence="1">
    <location>
        <begin position="45"/>
        <end position="204"/>
    </location>
</feature>
<dbReference type="OrthoDB" id="9800977at2"/>
<keyword evidence="3" id="KW-1185">Reference proteome</keyword>
<dbReference type="Gene3D" id="1.10.1670.10">
    <property type="entry name" value="Helix-hairpin-Helix base-excision DNA repair enzymes (C-terminal)"/>
    <property type="match status" value="1"/>
</dbReference>
<dbReference type="Gene3D" id="1.10.340.30">
    <property type="entry name" value="Hypothetical protein, domain 2"/>
    <property type="match status" value="1"/>
</dbReference>
<dbReference type="PANTHER" id="PTHR47203">
    <property type="match status" value="1"/>
</dbReference>
<dbReference type="PIRSF" id="PIRSF001435">
    <property type="entry name" value="Nth"/>
    <property type="match status" value="1"/>
</dbReference>
<dbReference type="GO" id="GO:0006284">
    <property type="term" value="P:base-excision repair"/>
    <property type="evidence" value="ECO:0007669"/>
    <property type="project" value="InterPro"/>
</dbReference>
<proteinExistence type="predicted"/>
<name>A0A212UAM4_9BACT</name>
<keyword evidence="2" id="KW-0255">Endonuclease</keyword>
<dbReference type="PANTHER" id="PTHR47203:SF1">
    <property type="entry name" value="HYPOTHETICAL BASE EXCISION DNA REPAIR PROTEIN (EUROFUNG)"/>
    <property type="match status" value="1"/>
</dbReference>
<sequence>MATTYTSPPAEKTWQDHLLLNEFFEPLTLEQPRRTPMRELISTILSHRTTHADEELAYDRMLEAFGDWQGVLDAPTADLAHAIRTTRWPDTQAPRIQEVLRRIKAERGEFTLDFLAEWPTEQGLQWLTDMPGIGLKTASLVLLFNFHKPVLPIDTHVHRIAQRVGQIGPKASADKAHKVLLEHLPKDALVLLNFHKHNYWLGQRVCLFAKPDCPRCPLKGFCNYYLEHYGPATAEALAATPRKWDTAWGKLPH</sequence>
<organism evidence="2 3">
    <name type="scientific">Hymenobacter gelipurpurascens</name>
    <dbReference type="NCBI Taxonomy" id="89968"/>
    <lineage>
        <taxon>Bacteria</taxon>
        <taxon>Pseudomonadati</taxon>
        <taxon>Bacteroidota</taxon>
        <taxon>Cytophagia</taxon>
        <taxon>Cytophagales</taxon>
        <taxon>Hymenobacteraceae</taxon>
        <taxon>Hymenobacter</taxon>
    </lineage>
</organism>
<evidence type="ECO:0000259" key="1">
    <source>
        <dbReference type="SMART" id="SM00478"/>
    </source>
</evidence>
<dbReference type="CDD" id="cd00056">
    <property type="entry name" value="ENDO3c"/>
    <property type="match status" value="1"/>
</dbReference>
<dbReference type="AlphaFoldDB" id="A0A212UAM4"/>
<dbReference type="GO" id="GO:0004519">
    <property type="term" value="F:endonuclease activity"/>
    <property type="evidence" value="ECO:0007669"/>
    <property type="project" value="UniProtKB-KW"/>
</dbReference>
<dbReference type="InterPro" id="IPR003265">
    <property type="entry name" value="HhH-GPD_domain"/>
</dbReference>
<keyword evidence="2" id="KW-0540">Nuclease</keyword>